<dbReference type="Proteomes" id="UP000231912">
    <property type="component" value="Unassembled WGS sequence"/>
</dbReference>
<dbReference type="InterPro" id="IPR006640">
    <property type="entry name" value="SprT-like_domain"/>
</dbReference>
<protein>
    <recommendedName>
        <fullName evidence="1">SprT-like domain-containing protein</fullName>
    </recommendedName>
</protein>
<evidence type="ECO:0000313" key="2">
    <source>
        <dbReference type="EMBL" id="PJZ65090.1"/>
    </source>
</evidence>
<dbReference type="Pfam" id="PF10263">
    <property type="entry name" value="SprT-like"/>
    <property type="match status" value="1"/>
</dbReference>
<reference evidence="2 3" key="1">
    <citation type="submission" date="2017-07" db="EMBL/GenBank/DDBJ databases">
        <title>Leptospira spp. isolated from tropical soils.</title>
        <authorList>
            <person name="Thibeaux R."/>
            <person name="Iraola G."/>
            <person name="Ferres I."/>
            <person name="Bierque E."/>
            <person name="Girault D."/>
            <person name="Soupe-Gilbert M.-E."/>
            <person name="Picardeau M."/>
            <person name="Goarant C."/>
        </authorList>
    </citation>
    <scope>NUCLEOTIDE SEQUENCE [LARGE SCALE GENOMIC DNA]</scope>
    <source>
        <strain evidence="2 3">FH2-C-A2</strain>
    </source>
</reference>
<proteinExistence type="predicted"/>
<sequence length="251" mass="29727">MQEKESENFSVPDSQSDSDWEKRILLVWNQLRVRSSRYNNRPVHSVRIKFYPYKNGSNSVRYDGGVLYANLHTQIRSASPELVDSLVRLLVSKLLRLKVRPEWKDNVLDFLNSLPERKVKRSPNLSAQGKVYDLNPLLKRIAEEYFPKIDFNLLSIFWSDRIGKRRLGSYDKESMSIRISPVLDHGNVPLYVLEHVIHHEVLHHILPVHRVGGRNAIHSPLFKRKEKEYLGYREALHWLRKEYPRHVSRFR</sequence>
<dbReference type="GO" id="GO:0006950">
    <property type="term" value="P:response to stress"/>
    <property type="evidence" value="ECO:0007669"/>
    <property type="project" value="UniProtKB-ARBA"/>
</dbReference>
<comment type="caution">
    <text evidence="2">The sequence shown here is derived from an EMBL/GenBank/DDBJ whole genome shotgun (WGS) entry which is preliminary data.</text>
</comment>
<organism evidence="2 3">
    <name type="scientific">Leptospira wolffii</name>
    <dbReference type="NCBI Taxonomy" id="409998"/>
    <lineage>
        <taxon>Bacteria</taxon>
        <taxon>Pseudomonadati</taxon>
        <taxon>Spirochaetota</taxon>
        <taxon>Spirochaetia</taxon>
        <taxon>Leptospirales</taxon>
        <taxon>Leptospiraceae</taxon>
        <taxon>Leptospira</taxon>
    </lineage>
</organism>
<evidence type="ECO:0000313" key="3">
    <source>
        <dbReference type="Proteomes" id="UP000231912"/>
    </source>
</evidence>
<dbReference type="AlphaFoldDB" id="A0A2M9Z9K7"/>
<gene>
    <name evidence="2" type="ORF">CH371_14275</name>
</gene>
<accession>A0A2M9Z9K7</accession>
<name>A0A2M9Z9K7_9LEPT</name>
<dbReference type="EMBL" id="NPDT01000006">
    <property type="protein sequence ID" value="PJZ65090.1"/>
    <property type="molecule type" value="Genomic_DNA"/>
</dbReference>
<feature type="domain" description="SprT-like" evidence="1">
    <location>
        <begin position="135"/>
        <end position="227"/>
    </location>
</feature>
<evidence type="ECO:0000259" key="1">
    <source>
        <dbReference type="Pfam" id="PF10263"/>
    </source>
</evidence>
<dbReference type="RefSeq" id="WP_100759506.1">
    <property type="nucleotide sequence ID" value="NZ_NPDT01000006.1"/>
</dbReference>